<dbReference type="AlphaFoldDB" id="A0A8J4XU26"/>
<dbReference type="EMBL" id="JACEEZ010021849">
    <property type="protein sequence ID" value="KAG0713019.1"/>
    <property type="molecule type" value="Genomic_DNA"/>
</dbReference>
<dbReference type="OrthoDB" id="6375252at2759"/>
<evidence type="ECO:0000256" key="7">
    <source>
        <dbReference type="SAM" id="MobiDB-lite"/>
    </source>
</evidence>
<keyword evidence="3 6" id="KW-0175">Coiled coil</keyword>
<name>A0A8J4XU26_CHIOP</name>
<dbReference type="Gene3D" id="2.60.40.150">
    <property type="entry name" value="C2 domain"/>
    <property type="match status" value="1"/>
</dbReference>
<comment type="caution">
    <text evidence="9">The sequence shown here is derived from an EMBL/GenBank/DDBJ whole genome shotgun (WGS) entry which is preliminary data.</text>
</comment>
<dbReference type="InterPro" id="IPR021656">
    <property type="entry name" value="C2-C2_1"/>
</dbReference>
<evidence type="ECO:0000259" key="8">
    <source>
        <dbReference type="Pfam" id="PF11618"/>
    </source>
</evidence>
<proteinExistence type="inferred from homology"/>
<keyword evidence="5" id="KW-0966">Cell projection</keyword>
<protein>
    <submittedName>
        <fullName evidence="9">Protein fantom</fullName>
    </submittedName>
</protein>
<dbReference type="InterPro" id="IPR035892">
    <property type="entry name" value="C2_domain_sf"/>
</dbReference>
<dbReference type="SUPFAM" id="SSF49562">
    <property type="entry name" value="C2 domain (Calcium/lipid-binding domain, CaLB)"/>
    <property type="match status" value="1"/>
</dbReference>
<keyword evidence="4" id="KW-0969">Cilium</keyword>
<evidence type="ECO:0000256" key="4">
    <source>
        <dbReference type="ARBA" id="ARBA00023069"/>
    </source>
</evidence>
<feature type="compositionally biased region" description="Basic and acidic residues" evidence="7">
    <location>
        <begin position="523"/>
        <end position="537"/>
    </location>
</feature>
<evidence type="ECO:0000256" key="3">
    <source>
        <dbReference type="ARBA" id="ARBA00023054"/>
    </source>
</evidence>
<evidence type="ECO:0000256" key="6">
    <source>
        <dbReference type="SAM" id="Coils"/>
    </source>
</evidence>
<evidence type="ECO:0000313" key="9">
    <source>
        <dbReference type="EMBL" id="KAG0713019.1"/>
    </source>
</evidence>
<evidence type="ECO:0000256" key="5">
    <source>
        <dbReference type="ARBA" id="ARBA00023273"/>
    </source>
</evidence>
<accession>A0A8J4XU26</accession>
<comment type="similarity">
    <text evidence="2">Belongs to the RPGRIP1 family.</text>
</comment>
<sequence>MYASIYGNQKCYNIAERMTEKLLGVENQLRGVQEEQQKTAGKLLEVKEKNKVYEFSSDRELLLALLMSLPRENKRSTAALDGIAVCGERLKLSERFEKTSRRIWHRLRGEALAEWLTSWSVIFAESLEVLVMALEALHEEAKPLGLEVSWLKTKVQVFGGLLDEAVQSLHAGGEDIEILESFTYLGSTVQNDGGSRQEVLRRIGIAHGSDLSERGGFLEHMTQDKENVARAEEEVKKLKEKVTSLQEELQKANGKLNVYAKAGLLKLPDKDPTLLQPRLVTPSPKEFEKLREAHSELQLVYREKSRELEQLFVTLTSHSSTYQALQTQVMGLGKHDNVLEFHIDRVLFELPDFTRLKTFISWTVPFSLEDPLQHTNVARGTEAHYNYSALYKFQMNSSNLMSLKEDTVTVSVYILLDSGHPAKVGECSLTFQEVLDHPRNTLHGTVPVVLAHDDAEEAEHLALTAHVLPGQVIGSMSYWFRLQRPSEDAIAQYLHTSRKFSAALREKYVPKEFRVTKPTTTSMREKSVPHELKKKPESVQMSKEEEDFLECNEKPMESSIEHIPSESVLQSESDNHVHQNTVIDPGMHQMTRSRCIENSQKQKSKEIAFKELLNLIFFKKKHQA</sequence>
<dbReference type="GO" id="GO:0005856">
    <property type="term" value="C:cytoskeleton"/>
    <property type="evidence" value="ECO:0007669"/>
    <property type="project" value="UniProtKB-ARBA"/>
</dbReference>
<dbReference type="PANTHER" id="PTHR14240">
    <property type="entry name" value="RETINITIS PIGMENTOSA GTPASE REGULATOR-INTERACTING PROTEIN"/>
    <property type="match status" value="1"/>
</dbReference>
<keyword evidence="10" id="KW-1185">Reference proteome</keyword>
<reference evidence="9" key="1">
    <citation type="submission" date="2020-07" db="EMBL/GenBank/DDBJ databases">
        <title>The High-quality genome of the commercially important snow crab, Chionoecetes opilio.</title>
        <authorList>
            <person name="Jeong J.-H."/>
            <person name="Ryu S."/>
        </authorList>
    </citation>
    <scope>NUCLEOTIDE SEQUENCE</scope>
    <source>
        <strain evidence="9">MADBK_172401_WGS</strain>
        <tissue evidence="9">Digestive gland</tissue>
    </source>
</reference>
<feature type="coiled-coil region" evidence="6">
    <location>
        <begin position="221"/>
        <end position="262"/>
    </location>
</feature>
<gene>
    <name evidence="9" type="ORF">GWK47_000167</name>
</gene>
<feature type="domain" description="RPGR-interacting protein 1 first C2" evidence="8">
    <location>
        <begin position="332"/>
        <end position="485"/>
    </location>
</feature>
<evidence type="ECO:0000256" key="1">
    <source>
        <dbReference type="ARBA" id="ARBA00004138"/>
    </source>
</evidence>
<feature type="region of interest" description="Disordered" evidence="7">
    <location>
        <begin position="519"/>
        <end position="543"/>
    </location>
</feature>
<dbReference type="GO" id="GO:0005929">
    <property type="term" value="C:cilium"/>
    <property type="evidence" value="ECO:0007669"/>
    <property type="project" value="UniProtKB-SubCell"/>
</dbReference>
<dbReference type="InterPro" id="IPR031139">
    <property type="entry name" value="RPGRIP1_fam"/>
</dbReference>
<dbReference type="Proteomes" id="UP000770661">
    <property type="component" value="Unassembled WGS sequence"/>
</dbReference>
<evidence type="ECO:0000313" key="10">
    <source>
        <dbReference type="Proteomes" id="UP000770661"/>
    </source>
</evidence>
<dbReference type="Pfam" id="PF11618">
    <property type="entry name" value="C2-C2_1"/>
    <property type="match status" value="1"/>
</dbReference>
<comment type="subcellular location">
    <subcellularLocation>
        <location evidence="1">Cell projection</location>
        <location evidence="1">Cilium</location>
    </subcellularLocation>
</comment>
<organism evidence="9 10">
    <name type="scientific">Chionoecetes opilio</name>
    <name type="common">Atlantic snow crab</name>
    <name type="synonym">Cancer opilio</name>
    <dbReference type="NCBI Taxonomy" id="41210"/>
    <lineage>
        <taxon>Eukaryota</taxon>
        <taxon>Metazoa</taxon>
        <taxon>Ecdysozoa</taxon>
        <taxon>Arthropoda</taxon>
        <taxon>Crustacea</taxon>
        <taxon>Multicrustacea</taxon>
        <taxon>Malacostraca</taxon>
        <taxon>Eumalacostraca</taxon>
        <taxon>Eucarida</taxon>
        <taxon>Decapoda</taxon>
        <taxon>Pleocyemata</taxon>
        <taxon>Brachyura</taxon>
        <taxon>Eubrachyura</taxon>
        <taxon>Majoidea</taxon>
        <taxon>Majidae</taxon>
        <taxon>Chionoecetes</taxon>
    </lineage>
</organism>
<evidence type="ECO:0000256" key="2">
    <source>
        <dbReference type="ARBA" id="ARBA00006042"/>
    </source>
</evidence>